<name>A0A931YDP7_9BACT</name>
<dbReference type="InterPro" id="IPR003004">
    <property type="entry name" value="GspF/PilC"/>
</dbReference>
<comment type="caution">
    <text evidence="9">The sequence shown here is derived from an EMBL/GenBank/DDBJ whole genome shotgun (WGS) entry which is preliminary data.</text>
</comment>
<keyword evidence="6" id="KW-1133">Transmembrane helix</keyword>
<accession>A0A931YDP7</accession>
<evidence type="ECO:0000256" key="4">
    <source>
        <dbReference type="ARBA" id="ARBA00022519"/>
    </source>
</evidence>
<evidence type="ECO:0000256" key="3">
    <source>
        <dbReference type="ARBA" id="ARBA00022475"/>
    </source>
</evidence>
<dbReference type="GO" id="GO:0015628">
    <property type="term" value="P:protein secretion by the type II secretion system"/>
    <property type="evidence" value="ECO:0007669"/>
    <property type="project" value="TreeGrafter"/>
</dbReference>
<dbReference type="GO" id="GO:0005886">
    <property type="term" value="C:plasma membrane"/>
    <property type="evidence" value="ECO:0007669"/>
    <property type="project" value="UniProtKB-SubCell"/>
</dbReference>
<evidence type="ECO:0000256" key="6">
    <source>
        <dbReference type="ARBA" id="ARBA00022989"/>
    </source>
</evidence>
<sequence length="129" mass="14033">MKFNYQARTAGGVVQTGTVEAPTKDTAIETLHRYGLIILEIAEEKKGFGLSLGSELPFFNKVKSQDIVVFSRQLAVLFDAQVPLVQALKTLAEQSPPTLKKIVVEIAGDVDSGTALSQSLEKFSKVFSF</sequence>
<feature type="non-terminal residue" evidence="9">
    <location>
        <position position="129"/>
    </location>
</feature>
<gene>
    <name evidence="9" type="ORF">HYV66_01930</name>
</gene>
<dbReference type="PANTHER" id="PTHR30012">
    <property type="entry name" value="GENERAL SECRETION PATHWAY PROTEIN"/>
    <property type="match status" value="1"/>
</dbReference>
<dbReference type="AlphaFoldDB" id="A0A931YDP7"/>
<protein>
    <submittedName>
        <fullName evidence="9">Type II secretion system F family protein</fullName>
    </submittedName>
</protein>
<evidence type="ECO:0000313" key="9">
    <source>
        <dbReference type="EMBL" id="MBI2465969.1"/>
    </source>
</evidence>
<evidence type="ECO:0000256" key="2">
    <source>
        <dbReference type="ARBA" id="ARBA00005745"/>
    </source>
</evidence>
<feature type="domain" description="Type II secretion system protein GspF" evidence="8">
    <location>
        <begin position="70"/>
        <end position="127"/>
    </location>
</feature>
<keyword evidence="7" id="KW-0472">Membrane</keyword>
<evidence type="ECO:0000256" key="1">
    <source>
        <dbReference type="ARBA" id="ARBA00004429"/>
    </source>
</evidence>
<dbReference type="Gene3D" id="1.20.81.30">
    <property type="entry name" value="Type II secretion system (T2SS), domain F"/>
    <property type="match status" value="1"/>
</dbReference>
<evidence type="ECO:0000256" key="7">
    <source>
        <dbReference type="ARBA" id="ARBA00023136"/>
    </source>
</evidence>
<keyword evidence="5" id="KW-0812">Transmembrane</keyword>
<dbReference type="InterPro" id="IPR018076">
    <property type="entry name" value="T2SS_GspF_dom"/>
</dbReference>
<reference evidence="9" key="1">
    <citation type="submission" date="2020-07" db="EMBL/GenBank/DDBJ databases">
        <title>Huge and variable diversity of episymbiotic CPR bacteria and DPANN archaea in groundwater ecosystems.</title>
        <authorList>
            <person name="He C.Y."/>
            <person name="Keren R."/>
            <person name="Whittaker M."/>
            <person name="Farag I.F."/>
            <person name="Doudna J."/>
            <person name="Cate J.H.D."/>
            <person name="Banfield J.F."/>
        </authorList>
    </citation>
    <scope>NUCLEOTIDE SEQUENCE</scope>
    <source>
        <strain evidence="9">NC_groundwater_418_Ag_B-0.1um_45_10</strain>
    </source>
</reference>
<dbReference type="PANTHER" id="PTHR30012:SF7">
    <property type="entry name" value="PROTEIN TRANSPORT PROTEIN HOFC HOMOLOG"/>
    <property type="match status" value="1"/>
</dbReference>
<dbReference type="Pfam" id="PF00482">
    <property type="entry name" value="T2SSF"/>
    <property type="match status" value="1"/>
</dbReference>
<dbReference type="EMBL" id="JACPHQ010000022">
    <property type="protein sequence ID" value="MBI2465969.1"/>
    <property type="molecule type" value="Genomic_DNA"/>
</dbReference>
<keyword evidence="3" id="KW-1003">Cell membrane</keyword>
<keyword evidence="4" id="KW-0997">Cell inner membrane</keyword>
<evidence type="ECO:0000259" key="8">
    <source>
        <dbReference type="Pfam" id="PF00482"/>
    </source>
</evidence>
<comment type="similarity">
    <text evidence="2">Belongs to the GSP F family.</text>
</comment>
<dbReference type="Proteomes" id="UP000709672">
    <property type="component" value="Unassembled WGS sequence"/>
</dbReference>
<comment type="subcellular location">
    <subcellularLocation>
        <location evidence="1">Cell inner membrane</location>
        <topology evidence="1">Multi-pass membrane protein</topology>
    </subcellularLocation>
</comment>
<organism evidence="9 10">
    <name type="scientific">Candidatus Sungiibacteriota bacterium</name>
    <dbReference type="NCBI Taxonomy" id="2750080"/>
    <lineage>
        <taxon>Bacteria</taxon>
        <taxon>Candidatus Sungiibacteriota</taxon>
    </lineage>
</organism>
<evidence type="ECO:0000256" key="5">
    <source>
        <dbReference type="ARBA" id="ARBA00022692"/>
    </source>
</evidence>
<evidence type="ECO:0000313" key="10">
    <source>
        <dbReference type="Proteomes" id="UP000709672"/>
    </source>
</evidence>
<dbReference type="InterPro" id="IPR042094">
    <property type="entry name" value="T2SS_GspF_sf"/>
</dbReference>
<proteinExistence type="inferred from homology"/>